<protein>
    <recommendedName>
        <fullName evidence="3">Reverse transcriptase domain-containing protein</fullName>
    </recommendedName>
</protein>
<gene>
    <name evidence="1" type="ORF">CDAR_306961</name>
</gene>
<dbReference type="Proteomes" id="UP001054837">
    <property type="component" value="Unassembled WGS sequence"/>
</dbReference>
<keyword evidence="2" id="KW-1185">Reference proteome</keyword>
<evidence type="ECO:0000313" key="1">
    <source>
        <dbReference type="EMBL" id="GIY08528.1"/>
    </source>
</evidence>
<dbReference type="EMBL" id="BPLQ01004527">
    <property type="protein sequence ID" value="GIY08528.1"/>
    <property type="molecule type" value="Genomic_DNA"/>
</dbReference>
<evidence type="ECO:0000313" key="2">
    <source>
        <dbReference type="Proteomes" id="UP001054837"/>
    </source>
</evidence>
<organism evidence="1 2">
    <name type="scientific">Caerostris darwini</name>
    <dbReference type="NCBI Taxonomy" id="1538125"/>
    <lineage>
        <taxon>Eukaryota</taxon>
        <taxon>Metazoa</taxon>
        <taxon>Ecdysozoa</taxon>
        <taxon>Arthropoda</taxon>
        <taxon>Chelicerata</taxon>
        <taxon>Arachnida</taxon>
        <taxon>Araneae</taxon>
        <taxon>Araneomorphae</taxon>
        <taxon>Entelegynae</taxon>
        <taxon>Araneoidea</taxon>
        <taxon>Araneidae</taxon>
        <taxon>Caerostris</taxon>
    </lineage>
</organism>
<reference evidence="1 2" key="1">
    <citation type="submission" date="2021-06" db="EMBL/GenBank/DDBJ databases">
        <title>Caerostris darwini draft genome.</title>
        <authorList>
            <person name="Kono N."/>
            <person name="Arakawa K."/>
        </authorList>
    </citation>
    <scope>NUCLEOTIDE SEQUENCE [LARGE SCALE GENOMIC DNA]</scope>
</reference>
<sequence length="105" mass="12167">MSLLNITKCYRTIPTEALYILAGVPPLHITIRNLLRLYLLRAKHQDLSTGNVSVNVNDLEKISTILPPWESFKIKRNYFPQENTTYSIYTDGSKIENNRKLLRGF</sequence>
<name>A0AAV4QEP3_9ARAC</name>
<evidence type="ECO:0008006" key="3">
    <source>
        <dbReference type="Google" id="ProtNLM"/>
    </source>
</evidence>
<proteinExistence type="predicted"/>
<dbReference type="AlphaFoldDB" id="A0AAV4QEP3"/>
<accession>A0AAV4QEP3</accession>
<comment type="caution">
    <text evidence="1">The sequence shown here is derived from an EMBL/GenBank/DDBJ whole genome shotgun (WGS) entry which is preliminary data.</text>
</comment>